<dbReference type="OrthoDB" id="117958at2759"/>
<gene>
    <name evidence="1" type="ORF">Pfra01_000382000</name>
</gene>
<sequence length="237" mass="25920">MASPFMEANLEEMSALTAKGVFMEIPMYRKDNTVSHPVGTAALAALLHLLIFGGDINTAYLNALLGIRQYLKSIEGFPCEINGHFPSRNRTVGQSNSICCGQVDGRGEAGSLFDELSKNESEIYNRSTPTRSIVLERTAMLRVAMLQLRYRELRGGRSSSVLMLPEIGVSLQDTSAFHHATEQWSKSIQFAVVKSMGVVSGPKTRDHLLAAREDLAGHTICFDSPFEVEAACLGYSS</sequence>
<dbReference type="Proteomes" id="UP001165121">
    <property type="component" value="Unassembled WGS sequence"/>
</dbReference>
<dbReference type="AlphaFoldDB" id="A0A9W6TZY6"/>
<accession>A0A9W6TZY6</accession>
<comment type="caution">
    <text evidence="1">The sequence shown here is derived from an EMBL/GenBank/DDBJ whole genome shotgun (WGS) entry which is preliminary data.</text>
</comment>
<name>A0A9W6TZY6_9STRA</name>
<dbReference type="EMBL" id="BSXT01000294">
    <property type="protein sequence ID" value="GMF23717.1"/>
    <property type="molecule type" value="Genomic_DNA"/>
</dbReference>
<reference evidence="1" key="1">
    <citation type="submission" date="2023-04" db="EMBL/GenBank/DDBJ databases">
        <title>Phytophthora fragariaefolia NBRC 109709.</title>
        <authorList>
            <person name="Ichikawa N."/>
            <person name="Sato H."/>
            <person name="Tonouchi N."/>
        </authorList>
    </citation>
    <scope>NUCLEOTIDE SEQUENCE</scope>
    <source>
        <strain evidence="1">NBRC 109709</strain>
    </source>
</reference>
<evidence type="ECO:0000313" key="1">
    <source>
        <dbReference type="EMBL" id="GMF23717.1"/>
    </source>
</evidence>
<keyword evidence="2" id="KW-1185">Reference proteome</keyword>
<organism evidence="1 2">
    <name type="scientific">Phytophthora fragariaefolia</name>
    <dbReference type="NCBI Taxonomy" id="1490495"/>
    <lineage>
        <taxon>Eukaryota</taxon>
        <taxon>Sar</taxon>
        <taxon>Stramenopiles</taxon>
        <taxon>Oomycota</taxon>
        <taxon>Peronosporomycetes</taxon>
        <taxon>Peronosporales</taxon>
        <taxon>Peronosporaceae</taxon>
        <taxon>Phytophthora</taxon>
    </lineage>
</organism>
<evidence type="ECO:0000313" key="2">
    <source>
        <dbReference type="Proteomes" id="UP001165121"/>
    </source>
</evidence>
<proteinExistence type="predicted"/>
<protein>
    <submittedName>
        <fullName evidence="1">Unnamed protein product</fullName>
    </submittedName>
</protein>